<feature type="compositionally biased region" description="Basic and acidic residues" evidence="1">
    <location>
        <begin position="157"/>
        <end position="168"/>
    </location>
</feature>
<dbReference type="STRING" id="155417.A0A4Q4T0I9"/>
<organism evidence="2 3">
    <name type="scientific">Monosporascus ibericus</name>
    <dbReference type="NCBI Taxonomy" id="155417"/>
    <lineage>
        <taxon>Eukaryota</taxon>
        <taxon>Fungi</taxon>
        <taxon>Dikarya</taxon>
        <taxon>Ascomycota</taxon>
        <taxon>Pezizomycotina</taxon>
        <taxon>Sordariomycetes</taxon>
        <taxon>Xylariomycetidae</taxon>
        <taxon>Xylariales</taxon>
        <taxon>Xylariales incertae sedis</taxon>
        <taxon>Monosporascus</taxon>
    </lineage>
</organism>
<sequence length="297" mass="32799">MPNGNRSITIMTTTARGPRRLTYGYRYGPPAAPRLRALPLPCRRGAVPNPQRGGWETRRALEVGPAEGHEGRRDEGRARRREEEETGDEYPDVPRGKDFELYREFFNGVTSAREECGASEKLGTFIHPLSRQPPVIENPLLRLPNTPESILLSPGEDGPRYRPVRHDSAAGAGMKASSVGLDGNRITGRLAGDSPSTEQQSSHTNYDPRIHEAQQQCQTTDTPSASSRVHLRGGSLSESGDQEFVYYSGTSAPHPAPPVARPTRAELPPSYRRRETAGPPPFIKRQVGRRHTRARGE</sequence>
<feature type="compositionally biased region" description="Polar residues" evidence="1">
    <location>
        <begin position="194"/>
        <end position="205"/>
    </location>
</feature>
<feature type="compositionally biased region" description="Polar residues" evidence="1">
    <location>
        <begin position="213"/>
        <end position="227"/>
    </location>
</feature>
<protein>
    <submittedName>
        <fullName evidence="2">Uncharacterized protein</fullName>
    </submittedName>
</protein>
<reference evidence="2 3" key="1">
    <citation type="submission" date="2018-06" db="EMBL/GenBank/DDBJ databases">
        <title>Complete Genomes of Monosporascus.</title>
        <authorList>
            <person name="Robinson A.J."/>
            <person name="Natvig D.O."/>
        </authorList>
    </citation>
    <scope>NUCLEOTIDE SEQUENCE [LARGE SCALE GENOMIC DNA]</scope>
    <source>
        <strain evidence="2 3">CBS 110550</strain>
    </source>
</reference>
<accession>A0A4Q4T0I9</accession>
<dbReference type="Proteomes" id="UP000293360">
    <property type="component" value="Unassembled WGS sequence"/>
</dbReference>
<evidence type="ECO:0000256" key="1">
    <source>
        <dbReference type="SAM" id="MobiDB-lite"/>
    </source>
</evidence>
<feature type="compositionally biased region" description="Basic residues" evidence="1">
    <location>
        <begin position="286"/>
        <end position="297"/>
    </location>
</feature>
<gene>
    <name evidence="2" type="ORF">DL764_008094</name>
</gene>
<keyword evidence="3" id="KW-1185">Reference proteome</keyword>
<comment type="caution">
    <text evidence="2">The sequence shown here is derived from an EMBL/GenBank/DDBJ whole genome shotgun (WGS) entry which is preliminary data.</text>
</comment>
<name>A0A4Q4T0I9_9PEZI</name>
<feature type="region of interest" description="Disordered" evidence="1">
    <location>
        <begin position="45"/>
        <end position="95"/>
    </location>
</feature>
<feature type="compositionally biased region" description="Basic and acidic residues" evidence="1">
    <location>
        <begin position="55"/>
        <end position="83"/>
    </location>
</feature>
<dbReference type="OrthoDB" id="4776152at2759"/>
<feature type="region of interest" description="Disordered" evidence="1">
    <location>
        <begin position="150"/>
        <end position="297"/>
    </location>
</feature>
<dbReference type="AlphaFoldDB" id="A0A4Q4T0I9"/>
<evidence type="ECO:0000313" key="2">
    <source>
        <dbReference type="EMBL" id="RYO92718.1"/>
    </source>
</evidence>
<proteinExistence type="predicted"/>
<evidence type="ECO:0000313" key="3">
    <source>
        <dbReference type="Proteomes" id="UP000293360"/>
    </source>
</evidence>
<dbReference type="EMBL" id="QJNU01000601">
    <property type="protein sequence ID" value="RYO92718.1"/>
    <property type="molecule type" value="Genomic_DNA"/>
</dbReference>